<keyword evidence="4 8" id="KW-0808">Transferase</keyword>
<protein>
    <recommendedName>
        <fullName evidence="8">Cysteine desulfurase</fullName>
        <ecNumber evidence="8">2.8.1.7</ecNumber>
    </recommendedName>
</protein>
<evidence type="ECO:0000313" key="11">
    <source>
        <dbReference type="Proteomes" id="UP000030125"/>
    </source>
</evidence>
<sequence length="405" mass="45041">MNTLDIQQIRKDFPSLSQKIYGDKDLIYLDNAATAQKPLQVIQAMDEASLYRNANIHRGVHFLSREATEAHERARKTVAKFIGAESSDEVLFTRGTTESINLVAHSYGRKFLKPGDEVIVSVMEHHSNIVPWQLLEGIKVVPVPVTETGDLDMEAYRKAFTPRTRFVSICHSSNVLGTTNPIREIAQIAHEHGVHILVDAAQSVAHRPIDVQELGVDFLAFSGHKLYAPTGIGVLYGRRELLEAIPPYQGGGEMIHKVTFEETTFNEIPFKFEAGTPDFIGSVGLAKAIEYISALGFESIMKYEEELLAYATEQLLTLDGIKIHGTSKTKEAVISFTFEGLHPYDVGMLIDRMGIAVRTGHHCAQPLMHELGLDGTIRASFAFYNTKEDIDALIVALQRVLPMLR</sequence>
<evidence type="ECO:0000256" key="4">
    <source>
        <dbReference type="ARBA" id="ARBA00022679"/>
    </source>
</evidence>
<name>A0A0A2EVB1_PORCN</name>
<proteinExistence type="inferred from homology"/>
<dbReference type="eggNOG" id="COG0520">
    <property type="taxonomic scope" value="Bacteria"/>
</dbReference>
<dbReference type="GO" id="GO:0030170">
    <property type="term" value="F:pyridoxal phosphate binding"/>
    <property type="evidence" value="ECO:0007669"/>
    <property type="project" value="UniProtKB-UniRule"/>
</dbReference>
<dbReference type="InterPro" id="IPR020578">
    <property type="entry name" value="Aminotrans_V_PyrdxlP_BS"/>
</dbReference>
<dbReference type="Proteomes" id="UP000030125">
    <property type="component" value="Unassembled WGS sequence"/>
</dbReference>
<dbReference type="PANTHER" id="PTHR43586">
    <property type="entry name" value="CYSTEINE DESULFURASE"/>
    <property type="match status" value="1"/>
</dbReference>
<evidence type="ECO:0000313" key="10">
    <source>
        <dbReference type="EMBL" id="KGN82831.1"/>
    </source>
</evidence>
<comment type="cofactor">
    <cofactor evidence="1 7">
        <name>pyridoxal 5'-phosphate</name>
        <dbReference type="ChEBI" id="CHEBI:597326"/>
    </cofactor>
</comment>
<dbReference type="Gene3D" id="3.40.640.10">
    <property type="entry name" value="Type I PLP-dependent aspartate aminotransferase-like (Major domain)"/>
    <property type="match status" value="1"/>
</dbReference>
<evidence type="ECO:0000256" key="3">
    <source>
        <dbReference type="ARBA" id="ARBA00010447"/>
    </source>
</evidence>
<dbReference type="InterPro" id="IPR016454">
    <property type="entry name" value="Cysteine_dSase"/>
</dbReference>
<dbReference type="RefSeq" id="WP_036850514.1">
    <property type="nucleotide sequence ID" value="NZ_JQJD01000007.1"/>
</dbReference>
<evidence type="ECO:0000256" key="1">
    <source>
        <dbReference type="ARBA" id="ARBA00001933"/>
    </source>
</evidence>
<dbReference type="GO" id="GO:0006534">
    <property type="term" value="P:cysteine metabolic process"/>
    <property type="evidence" value="ECO:0007669"/>
    <property type="project" value="UniProtKB-UniRule"/>
</dbReference>
<evidence type="ECO:0000256" key="8">
    <source>
        <dbReference type="RuleBase" id="RU004506"/>
    </source>
</evidence>
<organism evidence="10 11">
    <name type="scientific">Porphyromonas cangingivalis</name>
    <dbReference type="NCBI Taxonomy" id="36874"/>
    <lineage>
        <taxon>Bacteria</taxon>
        <taxon>Pseudomonadati</taxon>
        <taxon>Bacteroidota</taxon>
        <taxon>Bacteroidia</taxon>
        <taxon>Bacteroidales</taxon>
        <taxon>Porphyromonadaceae</taxon>
        <taxon>Porphyromonas</taxon>
    </lineage>
</organism>
<dbReference type="STRING" id="36874.HQ34_05910"/>
<comment type="caution">
    <text evidence="10">The sequence shown here is derived from an EMBL/GenBank/DDBJ whole genome shotgun (WGS) entry which is preliminary data.</text>
</comment>
<keyword evidence="5 8" id="KW-0663">Pyridoxal phosphate</keyword>
<dbReference type="PIRSF" id="PIRSF005572">
    <property type="entry name" value="NifS"/>
    <property type="match status" value="1"/>
</dbReference>
<dbReference type="PROSITE" id="PS00595">
    <property type="entry name" value="AA_TRANSFER_CLASS_5"/>
    <property type="match status" value="1"/>
</dbReference>
<dbReference type="Gene3D" id="3.90.1150.10">
    <property type="entry name" value="Aspartate Aminotransferase, domain 1"/>
    <property type="match status" value="1"/>
</dbReference>
<comment type="function">
    <text evidence="2 8">Catalyzes the removal of elemental sulfur and selenium atoms from L-cysteine, L-cystine, L-selenocysteine, and L-selenocystine to produce L-alanine.</text>
</comment>
<dbReference type="GO" id="GO:0031071">
    <property type="term" value="F:cysteine desulfurase activity"/>
    <property type="evidence" value="ECO:0007669"/>
    <property type="project" value="UniProtKB-UniRule"/>
</dbReference>
<evidence type="ECO:0000256" key="5">
    <source>
        <dbReference type="ARBA" id="ARBA00022898"/>
    </source>
</evidence>
<dbReference type="EMBL" id="JQJD01000007">
    <property type="protein sequence ID" value="KGN82831.1"/>
    <property type="molecule type" value="Genomic_DNA"/>
</dbReference>
<dbReference type="PANTHER" id="PTHR43586:SF8">
    <property type="entry name" value="CYSTEINE DESULFURASE 1, CHLOROPLASTIC"/>
    <property type="match status" value="1"/>
</dbReference>
<dbReference type="AlphaFoldDB" id="A0A0A2EVB1"/>
<gene>
    <name evidence="10" type="ORF">HQ35_01945</name>
</gene>
<dbReference type="EC" id="2.8.1.7" evidence="8"/>
<dbReference type="InterPro" id="IPR010970">
    <property type="entry name" value="Cys_dSase_SufS"/>
</dbReference>
<dbReference type="InterPro" id="IPR015424">
    <property type="entry name" value="PyrdxlP-dep_Trfase"/>
</dbReference>
<evidence type="ECO:0000259" key="9">
    <source>
        <dbReference type="Pfam" id="PF00266"/>
    </source>
</evidence>
<dbReference type="CDD" id="cd06453">
    <property type="entry name" value="SufS_like"/>
    <property type="match status" value="1"/>
</dbReference>
<feature type="domain" description="Aminotransferase class V" evidence="9">
    <location>
        <begin position="27"/>
        <end position="393"/>
    </location>
</feature>
<evidence type="ECO:0000256" key="2">
    <source>
        <dbReference type="ARBA" id="ARBA00002824"/>
    </source>
</evidence>
<keyword evidence="11" id="KW-1185">Reference proteome</keyword>
<evidence type="ECO:0000256" key="7">
    <source>
        <dbReference type="RuleBase" id="RU004504"/>
    </source>
</evidence>
<dbReference type="InterPro" id="IPR015421">
    <property type="entry name" value="PyrdxlP-dep_Trfase_major"/>
</dbReference>
<dbReference type="Pfam" id="PF00266">
    <property type="entry name" value="Aminotran_5"/>
    <property type="match status" value="1"/>
</dbReference>
<reference evidence="10 11" key="1">
    <citation type="submission" date="2014-08" db="EMBL/GenBank/DDBJ databases">
        <title>Porphyromonas cangingivalis strain:COT-109_OH1386 Genome sequencing.</title>
        <authorList>
            <person name="Wallis C."/>
            <person name="Deusch O."/>
            <person name="O'Flynn C."/>
            <person name="Davis I."/>
            <person name="Jospin G."/>
            <person name="Darling A.E."/>
            <person name="Coil D.A."/>
            <person name="Alexiev A."/>
            <person name="Horsfall A."/>
            <person name="Kirkwood N."/>
            <person name="Harris S."/>
            <person name="Eisen J.A."/>
        </authorList>
    </citation>
    <scope>NUCLEOTIDE SEQUENCE [LARGE SCALE GENOMIC DNA]</scope>
    <source>
        <strain evidence="11">COT-109 OH1386</strain>
    </source>
</reference>
<dbReference type="InterPro" id="IPR015422">
    <property type="entry name" value="PyrdxlP-dep_Trfase_small"/>
</dbReference>
<dbReference type="NCBIfam" id="TIGR01979">
    <property type="entry name" value="sufS"/>
    <property type="match status" value="1"/>
</dbReference>
<evidence type="ECO:0000256" key="6">
    <source>
        <dbReference type="ARBA" id="ARBA00050776"/>
    </source>
</evidence>
<dbReference type="OrthoDB" id="9804366at2"/>
<comment type="similarity">
    <text evidence="3 8">Belongs to the class-V pyridoxal-phosphate-dependent aminotransferase family. Csd subfamily.</text>
</comment>
<dbReference type="SUPFAM" id="SSF53383">
    <property type="entry name" value="PLP-dependent transferases"/>
    <property type="match status" value="1"/>
</dbReference>
<dbReference type="InterPro" id="IPR000192">
    <property type="entry name" value="Aminotrans_V_dom"/>
</dbReference>
<accession>A0A0A2EVB1</accession>
<comment type="catalytic activity">
    <reaction evidence="6 8">
        <text>(sulfur carrier)-H + L-cysteine = (sulfur carrier)-SH + L-alanine</text>
        <dbReference type="Rhea" id="RHEA:43892"/>
        <dbReference type="Rhea" id="RHEA-COMP:14737"/>
        <dbReference type="Rhea" id="RHEA-COMP:14739"/>
        <dbReference type="ChEBI" id="CHEBI:29917"/>
        <dbReference type="ChEBI" id="CHEBI:35235"/>
        <dbReference type="ChEBI" id="CHEBI:57972"/>
        <dbReference type="ChEBI" id="CHEBI:64428"/>
        <dbReference type="EC" id="2.8.1.7"/>
    </reaction>
</comment>